<protein>
    <recommendedName>
        <fullName evidence="5">Sulfotransferase</fullName>
    </recommendedName>
</protein>
<feature type="compositionally biased region" description="Gly residues" evidence="2">
    <location>
        <begin position="392"/>
        <end position="401"/>
    </location>
</feature>
<evidence type="ECO:0000256" key="2">
    <source>
        <dbReference type="SAM" id="MobiDB-lite"/>
    </source>
</evidence>
<dbReference type="Pfam" id="PF19798">
    <property type="entry name" value="Sulfotransfer_5"/>
    <property type="match status" value="1"/>
</dbReference>
<evidence type="ECO:0000256" key="1">
    <source>
        <dbReference type="ARBA" id="ARBA00009320"/>
    </source>
</evidence>
<dbReference type="SUPFAM" id="SSF52540">
    <property type="entry name" value="P-loop containing nucleoside triphosphate hydrolases"/>
    <property type="match status" value="1"/>
</dbReference>
<proteinExistence type="inferred from homology"/>
<accession>A0ABQ6MAN8</accession>
<reference evidence="3 4" key="1">
    <citation type="journal article" date="2023" name="Commun. Biol.">
        <title>Genome analysis of Parmales, the sister group of diatoms, reveals the evolutionary specialization of diatoms from phago-mixotrophs to photoautotrophs.</title>
        <authorList>
            <person name="Ban H."/>
            <person name="Sato S."/>
            <person name="Yoshikawa S."/>
            <person name="Yamada K."/>
            <person name="Nakamura Y."/>
            <person name="Ichinomiya M."/>
            <person name="Sato N."/>
            <person name="Blanc-Mathieu R."/>
            <person name="Endo H."/>
            <person name="Kuwata A."/>
            <person name="Ogata H."/>
        </authorList>
    </citation>
    <scope>NUCLEOTIDE SEQUENCE [LARGE SCALE GENOMIC DNA]</scope>
</reference>
<dbReference type="InterPro" id="IPR027417">
    <property type="entry name" value="P-loop_NTPase"/>
</dbReference>
<evidence type="ECO:0008006" key="5">
    <source>
        <dbReference type="Google" id="ProtNLM"/>
    </source>
</evidence>
<comment type="similarity">
    <text evidence="1">Belongs to the class-IV pyridoxal-phosphate-dependent aminotransferase family.</text>
</comment>
<comment type="caution">
    <text evidence="3">The sequence shown here is derived from an EMBL/GenBank/DDBJ whole genome shotgun (WGS) entry which is preliminary data.</text>
</comment>
<dbReference type="PANTHER" id="PTHR42743:SF11">
    <property type="entry name" value="AMINODEOXYCHORISMATE LYASE"/>
    <property type="match status" value="1"/>
</dbReference>
<name>A0ABQ6MAN8_9STRA</name>
<keyword evidence="4" id="KW-1185">Reference proteome</keyword>
<dbReference type="Proteomes" id="UP001165060">
    <property type="component" value="Unassembled WGS sequence"/>
</dbReference>
<feature type="region of interest" description="Disordered" evidence="2">
    <location>
        <begin position="387"/>
        <end position="421"/>
    </location>
</feature>
<organism evidence="3 4">
    <name type="scientific">Tetraparma gracilis</name>
    <dbReference type="NCBI Taxonomy" id="2962635"/>
    <lineage>
        <taxon>Eukaryota</taxon>
        <taxon>Sar</taxon>
        <taxon>Stramenopiles</taxon>
        <taxon>Ochrophyta</taxon>
        <taxon>Bolidophyceae</taxon>
        <taxon>Parmales</taxon>
        <taxon>Triparmaceae</taxon>
        <taxon>Tetraparma</taxon>
    </lineage>
</organism>
<gene>
    <name evidence="3" type="ORF">TeGR_g11641</name>
</gene>
<dbReference type="InterPro" id="IPR050571">
    <property type="entry name" value="Class-IV_PLP-Dep_Aminotrnsfr"/>
</dbReference>
<dbReference type="Gene3D" id="3.40.50.300">
    <property type="entry name" value="P-loop containing nucleotide triphosphate hydrolases"/>
    <property type="match status" value="1"/>
</dbReference>
<evidence type="ECO:0000313" key="3">
    <source>
        <dbReference type="EMBL" id="GMI22801.1"/>
    </source>
</evidence>
<feature type="compositionally biased region" description="Acidic residues" evidence="2">
    <location>
        <begin position="407"/>
        <end position="421"/>
    </location>
</feature>
<dbReference type="EMBL" id="BRYB01000102">
    <property type="protein sequence ID" value="GMI22801.1"/>
    <property type="molecule type" value="Genomic_DNA"/>
</dbReference>
<sequence>MSRLSHPPPPSCSTALMYSFAQHPSVGLCLDEPLYSRHLLENPHLERPYAAELHASQPYSADLDKCWDVLRSQSEDPSRPAVFMKHMAKHFPCLKVPQQSQEVTEQFLLRDKHLLLLRDPLKVINSFSKGAPCTLEEIGLADLVSLYDVLTGSGERVDRGNVIVVDSERLLADPENTLRKIMGAFGFGEGGEEKMLTWPAGPKPYDGVWASHWYGNTHKSSGFSAKTTPPAYKTLSAGNADLYRTALPLFLSLLGRCVASPTFGQGRAPLHYAGERGGGGALLPDAAGALAAPAAAALARGAAARAEIRVKAGKCLAMRAVLERVRGDVARRRAAFPFGEAHSAAQMREAVFQVLAANGMRDGVRVEVVLAALGAGRGTTLVVSASWEEGGGEGTGGGADAGGADADGADAEADTDIPEFS</sequence>
<evidence type="ECO:0000313" key="4">
    <source>
        <dbReference type="Proteomes" id="UP001165060"/>
    </source>
</evidence>
<dbReference type="PANTHER" id="PTHR42743">
    <property type="entry name" value="AMINO-ACID AMINOTRANSFERASE"/>
    <property type="match status" value="1"/>
</dbReference>